<dbReference type="EMBL" id="LAZR01007985">
    <property type="protein sequence ID" value="KKM81666.1"/>
    <property type="molecule type" value="Genomic_DNA"/>
</dbReference>
<dbReference type="InterPro" id="IPR023366">
    <property type="entry name" value="ATP_synth_asu-like_sf"/>
</dbReference>
<gene>
    <name evidence="1" type="ORF">LCGC14_1327510</name>
</gene>
<reference evidence="1" key="1">
    <citation type="journal article" date="2015" name="Nature">
        <title>Complex archaea that bridge the gap between prokaryotes and eukaryotes.</title>
        <authorList>
            <person name="Spang A."/>
            <person name="Saw J.H."/>
            <person name="Jorgensen S.L."/>
            <person name="Zaremba-Niedzwiedzka K."/>
            <person name="Martijn J."/>
            <person name="Lind A.E."/>
            <person name="van Eijk R."/>
            <person name="Schleper C."/>
            <person name="Guy L."/>
            <person name="Ettema T.J."/>
        </authorList>
    </citation>
    <scope>NUCLEOTIDE SEQUENCE</scope>
</reference>
<protein>
    <submittedName>
        <fullName evidence="1">Uncharacterized protein</fullName>
    </submittedName>
</protein>
<dbReference type="AlphaFoldDB" id="A0A0F9L3H4"/>
<dbReference type="Gene3D" id="2.40.30.20">
    <property type="match status" value="1"/>
</dbReference>
<name>A0A0F9L3H4_9ZZZZ</name>
<proteinExistence type="predicted"/>
<comment type="caution">
    <text evidence="1">The sequence shown here is derived from an EMBL/GenBank/DDBJ whole genome shotgun (WGS) entry which is preliminary data.</text>
</comment>
<organism evidence="1">
    <name type="scientific">marine sediment metagenome</name>
    <dbReference type="NCBI Taxonomy" id="412755"/>
    <lineage>
        <taxon>unclassified sequences</taxon>
        <taxon>metagenomes</taxon>
        <taxon>ecological metagenomes</taxon>
    </lineage>
</organism>
<evidence type="ECO:0000313" key="1">
    <source>
        <dbReference type="EMBL" id="KKM81666.1"/>
    </source>
</evidence>
<accession>A0A0F9L3H4</accession>
<sequence>MTAGRHGSAEFFLLVDGYNLTAAKVESFADAAIAPNIESWGLGDDWKERSPLGVREAELTAEGTFFDTNAGNSHDALSGSVPSSPQAVQRIVSFGKSGEAIGDEFVGVEGAYTHRYEVITKNEDLQRANAAYSVSGQRDEGHILQPLAAQTADWNTEATPVDYTADRGQQVVPIDTSSVANPSVITTTVPHGLTNGQKVLIAGHSGSTPSINGEHVATVLTTTTFTIPVDVTVGGTGGTLVQANSLNGGAGYLQVPSVTDFTNFVGKIRDSDDDITYADLITFADNVSAPFAERKTVSGVVERYTAFDGDTTGAGSITAFCGLARG</sequence>